<evidence type="ECO:0000259" key="7">
    <source>
        <dbReference type="Pfam" id="PF00361"/>
    </source>
</evidence>
<dbReference type="InterPro" id="IPR001516">
    <property type="entry name" value="Proton_antipo_N"/>
</dbReference>
<feature type="transmembrane region" description="Helical" evidence="6">
    <location>
        <begin position="6"/>
        <end position="23"/>
    </location>
</feature>
<reference evidence="10" key="1">
    <citation type="submission" date="2016-02" db="EMBL/GenBank/DDBJ databases">
        <authorList>
            <person name="Holder M.E."/>
            <person name="Ajami N.J."/>
            <person name="Petrosino J.F."/>
        </authorList>
    </citation>
    <scope>NUCLEOTIDE SEQUENCE [LARGE SCALE GENOMIC DNA]</scope>
    <source>
        <strain evidence="10">DSM 12838</strain>
    </source>
</reference>
<feature type="transmembrane region" description="Helical" evidence="6">
    <location>
        <begin position="497"/>
        <end position="525"/>
    </location>
</feature>
<dbReference type="Pfam" id="PF00662">
    <property type="entry name" value="Proton_antipo_N"/>
    <property type="match status" value="1"/>
</dbReference>
<feature type="transmembrane region" description="Helical" evidence="6">
    <location>
        <begin position="624"/>
        <end position="643"/>
    </location>
</feature>
<feature type="transmembrane region" description="Helical" evidence="6">
    <location>
        <begin position="92"/>
        <end position="110"/>
    </location>
</feature>
<feature type="transmembrane region" description="Helical" evidence="6">
    <location>
        <begin position="68"/>
        <end position="85"/>
    </location>
</feature>
<dbReference type="STRING" id="888061.AXF15_03955"/>
<dbReference type="InterPro" id="IPR050616">
    <property type="entry name" value="CPA3_Na-H_Antiporter_A"/>
</dbReference>
<feature type="transmembrane region" description="Helical" evidence="6">
    <location>
        <begin position="321"/>
        <end position="342"/>
    </location>
</feature>
<keyword evidence="3 6" id="KW-1133">Transmembrane helix</keyword>
<name>A0A120KNS1_9BACT</name>
<dbReference type="Proteomes" id="UP000063964">
    <property type="component" value="Chromosome"/>
</dbReference>
<dbReference type="Pfam" id="PF00361">
    <property type="entry name" value="Proton_antipo_M"/>
    <property type="match status" value="1"/>
</dbReference>
<keyword evidence="10" id="KW-1185">Reference proteome</keyword>
<evidence type="ECO:0000256" key="4">
    <source>
        <dbReference type="ARBA" id="ARBA00023136"/>
    </source>
</evidence>
<feature type="transmembrane region" description="Helical" evidence="6">
    <location>
        <begin position="165"/>
        <end position="192"/>
    </location>
</feature>
<dbReference type="GO" id="GO:0012505">
    <property type="term" value="C:endomembrane system"/>
    <property type="evidence" value="ECO:0007669"/>
    <property type="project" value="UniProtKB-SubCell"/>
</dbReference>
<feature type="transmembrane region" description="Helical" evidence="6">
    <location>
        <begin position="453"/>
        <end position="476"/>
    </location>
</feature>
<feature type="transmembrane region" description="Helical" evidence="6">
    <location>
        <begin position="545"/>
        <end position="565"/>
    </location>
</feature>
<organism evidence="9 10">
    <name type="scientific">Desulfomicrobium orale DSM 12838</name>
    <dbReference type="NCBI Taxonomy" id="888061"/>
    <lineage>
        <taxon>Bacteria</taxon>
        <taxon>Pseudomonadati</taxon>
        <taxon>Thermodesulfobacteriota</taxon>
        <taxon>Desulfovibrionia</taxon>
        <taxon>Desulfovibrionales</taxon>
        <taxon>Desulfomicrobiaceae</taxon>
        <taxon>Desulfomicrobium</taxon>
    </lineage>
</organism>
<gene>
    <name evidence="9" type="ORF">AXF15_03955</name>
</gene>
<evidence type="ECO:0000256" key="2">
    <source>
        <dbReference type="ARBA" id="ARBA00022692"/>
    </source>
</evidence>
<feature type="domain" description="NADH-Ubiquinone oxidoreductase (complex I) chain 5 N-terminal" evidence="8">
    <location>
        <begin position="118"/>
        <end position="153"/>
    </location>
</feature>
<dbReference type="PRINTS" id="PR01434">
    <property type="entry name" value="NADHDHGNASE5"/>
</dbReference>
<proteinExistence type="predicted"/>
<protein>
    <submittedName>
        <fullName evidence="9">Oxidoreductase</fullName>
    </submittedName>
</protein>
<dbReference type="EMBL" id="CP014230">
    <property type="protein sequence ID" value="AMD92344.1"/>
    <property type="molecule type" value="Genomic_DNA"/>
</dbReference>
<accession>A0A120KNS1</accession>
<evidence type="ECO:0000256" key="5">
    <source>
        <dbReference type="RuleBase" id="RU000320"/>
    </source>
</evidence>
<evidence type="ECO:0000256" key="3">
    <source>
        <dbReference type="ARBA" id="ARBA00022989"/>
    </source>
</evidence>
<evidence type="ECO:0000256" key="6">
    <source>
        <dbReference type="SAM" id="Phobius"/>
    </source>
</evidence>
<comment type="subcellular location">
    <subcellularLocation>
        <location evidence="1">Endomembrane system</location>
        <topology evidence="1">Multi-pass membrane protein</topology>
    </subcellularLocation>
    <subcellularLocation>
        <location evidence="5">Membrane</location>
        <topology evidence="5">Multi-pass membrane protein</topology>
    </subcellularLocation>
</comment>
<evidence type="ECO:0000313" key="10">
    <source>
        <dbReference type="Proteomes" id="UP000063964"/>
    </source>
</evidence>
<keyword evidence="2 5" id="KW-0812">Transmembrane</keyword>
<dbReference type="PANTHER" id="PTHR43373:SF1">
    <property type="entry name" value="NA(+)_H(+) ANTIPORTER SUBUNIT A"/>
    <property type="match status" value="1"/>
</dbReference>
<dbReference type="GO" id="GO:0016020">
    <property type="term" value="C:membrane"/>
    <property type="evidence" value="ECO:0007669"/>
    <property type="project" value="UniProtKB-SubCell"/>
</dbReference>
<sequence>MLILQMLAISIILPFVTAGLCLINIPTLRTMLVVGTGVTISLASLFLVRGEAFSLTPESFLGIDPDALLAFLDFALLFVILGISYQLRNKLVAGLTLLQLVPLAFLEFFMKPTENMGAALYGDQFSMIMCLIISVIGSLICVYGLSYMKEHEHHLKLETSRQGRFFFFVVLFLGAMNGLVFSNNLLWLYFFWEVTTFCSFMLIKHDGTDIAVKNATRALWMNMLGGVAFVFAMLFFRSQGLPLSLQEIIAAGSTAKLALLPIGFLCFAGFTKAAQVPFQSWLCGAMVAPTPTSALLHSSTMVKAGVYLVIRLAPAFAGTLFSNYVALFGAFTFLMAAVLALSQSNGKKILAYSTISNLGMIIACAGINTPAAMAAAILLIVFHAISKALMFLCVGTIEQKIGSRNIEDMRGLIGVMPVTTLLAVVGIVTMFLPPFGALLSKWMAVEASARLPLVVLMLAIGSALTMVFWGRWLGLLMTSVISEKSMLQEEQSGLVRIPLVSLAVMAVVVSFVAPGLYTSMVLPLLERFYATDLYVAARGVISNNIGMFALYPIFVILALGVTYAVRASSAKRLFRRGAYSTPYVCGLQDADQPARLGFKGPLGVWSDFKTENYYMENLIGEEKISGWVNLVALGILTVLLAGVF</sequence>
<feature type="transmembrane region" description="Helical" evidence="6">
    <location>
        <begin position="218"/>
        <end position="236"/>
    </location>
</feature>
<feature type="transmembrane region" description="Helical" evidence="6">
    <location>
        <begin position="30"/>
        <end position="48"/>
    </location>
</feature>
<keyword evidence="4 6" id="KW-0472">Membrane</keyword>
<dbReference type="KEGG" id="doa:AXF15_03955"/>
<dbReference type="RefSeq" id="WP_066603608.1">
    <property type="nucleotide sequence ID" value="NZ_CP014230.1"/>
</dbReference>
<feature type="transmembrane region" description="Helical" evidence="6">
    <location>
        <begin position="125"/>
        <end position="145"/>
    </location>
</feature>
<evidence type="ECO:0000259" key="8">
    <source>
        <dbReference type="Pfam" id="PF00662"/>
    </source>
</evidence>
<evidence type="ECO:0000256" key="1">
    <source>
        <dbReference type="ARBA" id="ARBA00004127"/>
    </source>
</evidence>
<evidence type="ECO:0000313" key="9">
    <source>
        <dbReference type="EMBL" id="AMD92344.1"/>
    </source>
</evidence>
<dbReference type="AlphaFoldDB" id="A0A120KNS1"/>
<dbReference type="OrthoDB" id="9805769at2"/>
<feature type="domain" description="NADH:quinone oxidoreductase/Mrp antiporter transmembrane" evidence="7">
    <location>
        <begin position="182"/>
        <end position="464"/>
    </location>
</feature>
<dbReference type="PANTHER" id="PTHR43373">
    <property type="entry name" value="NA(+)/H(+) ANTIPORTER SUBUNIT"/>
    <property type="match status" value="1"/>
</dbReference>
<feature type="transmembrane region" description="Helical" evidence="6">
    <location>
        <begin position="349"/>
        <end position="368"/>
    </location>
</feature>
<dbReference type="InterPro" id="IPR001750">
    <property type="entry name" value="ND/Mrp_TM"/>
</dbReference>
<feature type="transmembrane region" description="Helical" evidence="6">
    <location>
        <begin position="374"/>
        <end position="397"/>
    </location>
</feature>
<feature type="transmembrane region" description="Helical" evidence="6">
    <location>
        <begin position="248"/>
        <end position="270"/>
    </location>
</feature>
<feature type="transmembrane region" description="Helical" evidence="6">
    <location>
        <begin position="409"/>
        <end position="433"/>
    </location>
</feature>